<dbReference type="EMBL" id="FRFD01000004">
    <property type="protein sequence ID" value="SHO46797.1"/>
    <property type="molecule type" value="Genomic_DNA"/>
</dbReference>
<dbReference type="STRING" id="1121345.SAMN02745217_01291"/>
<keyword evidence="2" id="KW-1185">Reference proteome</keyword>
<organism evidence="1 2">
    <name type="scientific">Anaerocolumna xylanovorans DSM 12503</name>
    <dbReference type="NCBI Taxonomy" id="1121345"/>
    <lineage>
        <taxon>Bacteria</taxon>
        <taxon>Bacillati</taxon>
        <taxon>Bacillota</taxon>
        <taxon>Clostridia</taxon>
        <taxon>Lachnospirales</taxon>
        <taxon>Lachnospiraceae</taxon>
        <taxon>Anaerocolumna</taxon>
    </lineage>
</organism>
<sequence length="110" mass="12648">MSMTASRDIAPDFIDMLSKLPLDIVNAMESSYAAGLMDRKITQADRSILRSIHDEQLKRQHKAVFLPEAKKCLHCHTYHPQDKQHCPECGRYLYSCGDIYQPKVRKKVQG</sequence>
<name>A0A1M7Y3M2_9FIRM</name>
<evidence type="ECO:0000313" key="2">
    <source>
        <dbReference type="Proteomes" id="UP000184612"/>
    </source>
</evidence>
<protein>
    <submittedName>
        <fullName evidence="1">Uncharacterized protein</fullName>
    </submittedName>
</protein>
<proteinExistence type="predicted"/>
<dbReference type="RefSeq" id="WP_073588041.1">
    <property type="nucleotide sequence ID" value="NZ_FRFD01000004.1"/>
</dbReference>
<accession>A0A1M7Y3M2</accession>
<gene>
    <name evidence="1" type="ORF">SAMN02745217_01291</name>
</gene>
<dbReference type="Proteomes" id="UP000184612">
    <property type="component" value="Unassembled WGS sequence"/>
</dbReference>
<dbReference type="AlphaFoldDB" id="A0A1M7Y3M2"/>
<dbReference type="OrthoDB" id="9788304at2"/>
<evidence type="ECO:0000313" key="1">
    <source>
        <dbReference type="EMBL" id="SHO46797.1"/>
    </source>
</evidence>
<reference evidence="1 2" key="1">
    <citation type="submission" date="2016-12" db="EMBL/GenBank/DDBJ databases">
        <authorList>
            <person name="Song W.-J."/>
            <person name="Kurnit D.M."/>
        </authorList>
    </citation>
    <scope>NUCLEOTIDE SEQUENCE [LARGE SCALE GENOMIC DNA]</scope>
    <source>
        <strain evidence="1 2">DSM 12503</strain>
    </source>
</reference>